<dbReference type="PANTHER" id="PTHR43498">
    <property type="entry name" value="FERREDOXIN:COB-COM HETERODISULFIDE REDUCTASE SUBUNIT A"/>
    <property type="match status" value="1"/>
</dbReference>
<keyword evidence="2" id="KW-0479">Metal-binding</keyword>
<dbReference type="Proteomes" id="UP001597079">
    <property type="component" value="Unassembled WGS sequence"/>
</dbReference>
<keyword evidence="1" id="KW-0004">4Fe-4S</keyword>
<dbReference type="RefSeq" id="WP_377944865.1">
    <property type="nucleotide sequence ID" value="NZ_JBHUCX010000083.1"/>
</dbReference>
<evidence type="ECO:0000256" key="6">
    <source>
        <dbReference type="SAM" id="Phobius"/>
    </source>
</evidence>
<evidence type="ECO:0000256" key="5">
    <source>
        <dbReference type="ARBA" id="ARBA00023014"/>
    </source>
</evidence>
<comment type="caution">
    <text evidence="7">The sequence shown here is derived from an EMBL/GenBank/DDBJ whole genome shotgun (WGS) entry which is preliminary data.</text>
</comment>
<evidence type="ECO:0000313" key="7">
    <source>
        <dbReference type="EMBL" id="MFD1676953.1"/>
    </source>
</evidence>
<dbReference type="InterPro" id="IPR039650">
    <property type="entry name" value="HdrA-like"/>
</dbReference>
<keyword evidence="4" id="KW-0408">Iron</keyword>
<evidence type="ECO:0000256" key="4">
    <source>
        <dbReference type="ARBA" id="ARBA00023004"/>
    </source>
</evidence>
<dbReference type="Pfam" id="PF12831">
    <property type="entry name" value="FAD_oxidored"/>
    <property type="match status" value="1"/>
</dbReference>
<feature type="transmembrane region" description="Helical" evidence="6">
    <location>
        <begin position="6"/>
        <end position="29"/>
    </location>
</feature>
<dbReference type="EC" id="1.-.-.-" evidence="7"/>
<accession>A0ABW4JMW5</accession>
<dbReference type="PANTHER" id="PTHR43498:SF1">
    <property type="entry name" value="COB--COM HETERODISULFIDE REDUCTASE IRON-SULFUR SUBUNIT A"/>
    <property type="match status" value="1"/>
</dbReference>
<evidence type="ECO:0000256" key="1">
    <source>
        <dbReference type="ARBA" id="ARBA00022485"/>
    </source>
</evidence>
<reference evidence="8" key="1">
    <citation type="journal article" date="2019" name="Int. J. Syst. Evol. Microbiol.">
        <title>The Global Catalogue of Microorganisms (GCM) 10K type strain sequencing project: providing services to taxonomists for standard genome sequencing and annotation.</title>
        <authorList>
            <consortium name="The Broad Institute Genomics Platform"/>
            <consortium name="The Broad Institute Genome Sequencing Center for Infectious Disease"/>
            <person name="Wu L."/>
            <person name="Ma J."/>
        </authorList>
    </citation>
    <scope>NUCLEOTIDE SEQUENCE [LARGE SCALE GENOMIC DNA]</scope>
    <source>
        <strain evidence="8">CGMCC 1.12286</strain>
    </source>
</reference>
<name>A0ABW4JMW5_9BACL</name>
<dbReference type="GO" id="GO:0016491">
    <property type="term" value="F:oxidoreductase activity"/>
    <property type="evidence" value="ECO:0007669"/>
    <property type="project" value="UniProtKB-KW"/>
</dbReference>
<proteinExistence type="predicted"/>
<keyword evidence="6" id="KW-0812">Transmembrane</keyword>
<keyword evidence="5" id="KW-0411">Iron-sulfur</keyword>
<keyword evidence="6" id="KW-1133">Transmembrane helix</keyword>
<organism evidence="7 8">
    <name type="scientific">Alicyclobacillus fodiniaquatilis</name>
    <dbReference type="NCBI Taxonomy" id="1661150"/>
    <lineage>
        <taxon>Bacteria</taxon>
        <taxon>Bacillati</taxon>
        <taxon>Bacillota</taxon>
        <taxon>Bacilli</taxon>
        <taxon>Bacillales</taxon>
        <taxon>Alicyclobacillaceae</taxon>
        <taxon>Alicyclobacillus</taxon>
    </lineage>
</organism>
<evidence type="ECO:0000256" key="3">
    <source>
        <dbReference type="ARBA" id="ARBA00023002"/>
    </source>
</evidence>
<keyword evidence="3 7" id="KW-0560">Oxidoreductase</keyword>
<keyword evidence="6" id="KW-0472">Membrane</keyword>
<evidence type="ECO:0000313" key="8">
    <source>
        <dbReference type="Proteomes" id="UP001597079"/>
    </source>
</evidence>
<dbReference type="EMBL" id="JBHUCX010000083">
    <property type="protein sequence ID" value="MFD1676953.1"/>
    <property type="molecule type" value="Genomic_DNA"/>
</dbReference>
<evidence type="ECO:0000256" key="2">
    <source>
        <dbReference type="ARBA" id="ARBA00022723"/>
    </source>
</evidence>
<sequence>MSERRLQFDVVVVGGGTAGVAAAIGAATVGMRTLLIEKNPYFGGAVTHSSVLTFCGFFAQQEPIEQVVGGVGQQLLDNLGKLGIYAGPYRSPRTGNVIVLLDAEATKYALDKTVQDSDVTPRLHCQVIGASVAQNGIREIECYDHNGRFRVEAKAFVDASGEADLSALAGAEVRFGDDEGRVQAGTLVMRIGGVAADADLNRNLFTKAVLEAKRDGEPYLTKQKGMVLRLPGSNDVLAMFADEAVDGLDSASLTEAEMSARRQSWAYLNLFRRVIPGFEHAFLSQTGPSIGIRETRHVLGEYTLRGEDALSGAKQEDGVARGGWPVEIHKPGVPAEYQHIRDKSFYDIPLRALKVRGLDNLWCAGRIISCDPIAFASARVMGTAFATGHAAGVAAAHYAAMKRVDVTSVRAELVRQGAFV</sequence>
<gene>
    <name evidence="7" type="ORF">ACFSB2_19955</name>
</gene>
<keyword evidence="8" id="KW-1185">Reference proteome</keyword>
<dbReference type="SUPFAM" id="SSF51905">
    <property type="entry name" value="FAD/NAD(P)-binding domain"/>
    <property type="match status" value="1"/>
</dbReference>
<dbReference type="Gene3D" id="3.50.50.60">
    <property type="entry name" value="FAD/NAD(P)-binding domain"/>
    <property type="match status" value="1"/>
</dbReference>
<protein>
    <submittedName>
        <fullName evidence="7">FAD-dependent oxidoreductase</fullName>
        <ecNumber evidence="7">1.-.-.-</ecNumber>
    </submittedName>
</protein>
<dbReference type="InterPro" id="IPR036188">
    <property type="entry name" value="FAD/NAD-bd_sf"/>
</dbReference>